<name>A0A078AM18_STYLE</name>
<accession>A0A078AM18</accession>
<keyword evidence="7" id="KW-1185">Reference proteome</keyword>
<feature type="transmembrane region" description="Helical" evidence="4">
    <location>
        <begin position="196"/>
        <end position="219"/>
    </location>
</feature>
<protein>
    <submittedName>
        <fullName evidence="6">Cytochrome b5-like heme steroid binding domain containing protein</fullName>
    </submittedName>
</protein>
<dbReference type="EMBL" id="CCKQ01010937">
    <property type="protein sequence ID" value="CDW82462.1"/>
    <property type="molecule type" value="Genomic_DNA"/>
</dbReference>
<evidence type="ECO:0000313" key="7">
    <source>
        <dbReference type="Proteomes" id="UP000039865"/>
    </source>
</evidence>
<dbReference type="Proteomes" id="UP000039865">
    <property type="component" value="Unassembled WGS sequence"/>
</dbReference>
<proteinExistence type="predicted"/>
<dbReference type="PROSITE" id="PS00191">
    <property type="entry name" value="CYTOCHROME_B5_1"/>
    <property type="match status" value="1"/>
</dbReference>
<dbReference type="PROSITE" id="PS50255">
    <property type="entry name" value="CYTOCHROME_B5_2"/>
    <property type="match status" value="1"/>
</dbReference>
<evidence type="ECO:0000313" key="6">
    <source>
        <dbReference type="EMBL" id="CDW82462.1"/>
    </source>
</evidence>
<evidence type="ECO:0000256" key="1">
    <source>
        <dbReference type="ARBA" id="ARBA00022617"/>
    </source>
</evidence>
<dbReference type="SUPFAM" id="SSF55856">
    <property type="entry name" value="Cytochrome b5-like heme/steroid binding domain"/>
    <property type="match status" value="1"/>
</dbReference>
<evidence type="ECO:0000256" key="3">
    <source>
        <dbReference type="ARBA" id="ARBA00023004"/>
    </source>
</evidence>
<keyword evidence="4" id="KW-1133">Transmembrane helix</keyword>
<evidence type="ECO:0000259" key="5">
    <source>
        <dbReference type="PROSITE" id="PS50255"/>
    </source>
</evidence>
<dbReference type="GO" id="GO:0020037">
    <property type="term" value="F:heme binding"/>
    <property type="evidence" value="ECO:0007669"/>
    <property type="project" value="InterPro"/>
</dbReference>
<dbReference type="AlphaFoldDB" id="A0A078AM18"/>
<dbReference type="Gene3D" id="1.20.120.1770">
    <property type="match status" value="1"/>
</dbReference>
<keyword evidence="2" id="KW-0479">Metal-binding</keyword>
<feature type="domain" description="Cytochrome b5 heme-binding" evidence="5">
    <location>
        <begin position="248"/>
        <end position="318"/>
    </location>
</feature>
<evidence type="ECO:0000256" key="4">
    <source>
        <dbReference type="SAM" id="Phobius"/>
    </source>
</evidence>
<keyword evidence="3" id="KW-0408">Iron</keyword>
<gene>
    <name evidence="6" type="primary">Contig11325.g12101</name>
    <name evidence="6" type="ORF">STYLEM_11495</name>
</gene>
<keyword evidence="4" id="KW-0812">Transmembrane</keyword>
<dbReference type="InterPro" id="IPR036400">
    <property type="entry name" value="Cyt_B5-like_heme/steroid_sf"/>
</dbReference>
<dbReference type="InterPro" id="IPR018506">
    <property type="entry name" value="Cyt_B5_heme-BS"/>
</dbReference>
<reference evidence="6 7" key="1">
    <citation type="submission" date="2014-06" db="EMBL/GenBank/DDBJ databases">
        <authorList>
            <person name="Swart Estienne"/>
        </authorList>
    </citation>
    <scope>NUCLEOTIDE SEQUENCE [LARGE SCALE GENOMIC DNA]</scope>
    <source>
        <strain evidence="6 7">130c</strain>
    </source>
</reference>
<evidence type="ECO:0000256" key="2">
    <source>
        <dbReference type="ARBA" id="ARBA00022723"/>
    </source>
</evidence>
<feature type="transmembrane region" description="Helical" evidence="4">
    <location>
        <begin position="164"/>
        <end position="184"/>
    </location>
</feature>
<organism evidence="6 7">
    <name type="scientific">Stylonychia lemnae</name>
    <name type="common">Ciliate</name>
    <dbReference type="NCBI Taxonomy" id="5949"/>
    <lineage>
        <taxon>Eukaryota</taxon>
        <taxon>Sar</taxon>
        <taxon>Alveolata</taxon>
        <taxon>Ciliophora</taxon>
        <taxon>Intramacronucleata</taxon>
        <taxon>Spirotrichea</taxon>
        <taxon>Stichotrichia</taxon>
        <taxon>Sporadotrichida</taxon>
        <taxon>Oxytrichidae</taxon>
        <taxon>Stylonychinae</taxon>
        <taxon>Stylonychia</taxon>
    </lineage>
</organism>
<dbReference type="Gene3D" id="3.10.120.10">
    <property type="entry name" value="Cytochrome b5-like heme/steroid binding domain"/>
    <property type="match status" value="1"/>
</dbReference>
<keyword evidence="4" id="KW-0472">Membrane</keyword>
<dbReference type="InParanoid" id="A0A078AM18"/>
<dbReference type="InterPro" id="IPR001199">
    <property type="entry name" value="Cyt_B5-like_heme/steroid-bd"/>
</dbReference>
<feature type="transmembrane region" description="Helical" evidence="4">
    <location>
        <begin position="93"/>
        <end position="115"/>
    </location>
</feature>
<dbReference type="OrthoDB" id="260091at2759"/>
<feature type="transmembrane region" description="Helical" evidence="4">
    <location>
        <begin position="131"/>
        <end position="152"/>
    </location>
</feature>
<dbReference type="Pfam" id="PF00173">
    <property type="entry name" value="Cyt-b5"/>
    <property type="match status" value="1"/>
</dbReference>
<dbReference type="GO" id="GO:0046872">
    <property type="term" value="F:metal ion binding"/>
    <property type="evidence" value="ECO:0007669"/>
    <property type="project" value="UniProtKB-KW"/>
</dbReference>
<keyword evidence="1" id="KW-0349">Heme</keyword>
<sequence length="608" mass="70375">MYSINKNSATFSKHTSRGFWNLFIDALKPNSTINESSIANLTQGNNSAQIYGGDYDDAAFHRMHGWILWLTWGPLALIQFATTRYLKTFKYGIWVHIFTGVLNLIVTIVLGVLAIRENQWTINDNLHSRCGLLLIGMVALVNLTGVIMRLRILKRIGIYWVHKVLGYSILIIAQIQLVSGVLQYSDYFLDQQSPLGYIHVAFFGFLWGGLEVFHQFVLWSKRREMRKKGKVMSLFKFNQLISLGRQLVILEEKILDLESFLDNHPGGRNFLKINIGKDITKYFYGAFNFLNKNLTEQRVTHSLLGHQLAGQLAIGKLENSYPEEYPVQIVYISPLMGQNTKTFVFQGKYTRPGIQNFRYDIKLFGQYYIIFNKKRSMQQRQFYVCNCLIPEVYEKYKNLIKCYLKNKGKLDFEDIMIDDSPTNKTALTIQIGQNLTGLSNFINKQSGEQYVLKGPFGKGLELQYQGTHIAFTTGMGVLAYLDLIAHLLRKNLGLMDKDESSQLSFVDFKFILIVTIPKKKFIVGYELILGLVKINKHLNKDNFEFKIRTTDKQDSFWHPDIITKKLKKHDDIARIYVNGTPRMNRVFEDTLNKFVQKKIIHKTTFEIF</sequence>